<accession>A0A426YJD4</accession>
<name>A0A426YJD4_ENSVE</name>
<feature type="region of interest" description="Disordered" evidence="1">
    <location>
        <begin position="1"/>
        <end position="22"/>
    </location>
</feature>
<reference evidence="2 3" key="1">
    <citation type="journal article" date="2014" name="Agronomy (Basel)">
        <title>A Draft Genome Sequence for Ensete ventricosum, the Drought-Tolerant Tree Against Hunger.</title>
        <authorList>
            <person name="Harrison J."/>
            <person name="Moore K.A."/>
            <person name="Paszkiewicz K."/>
            <person name="Jones T."/>
            <person name="Grant M."/>
            <person name="Ambacheew D."/>
            <person name="Muzemil S."/>
            <person name="Studholme D.J."/>
        </authorList>
    </citation>
    <scope>NUCLEOTIDE SEQUENCE [LARGE SCALE GENOMIC DNA]</scope>
</reference>
<dbReference type="EMBL" id="AMZH03012047">
    <property type="protein sequence ID" value="RRT51767.1"/>
    <property type="molecule type" value="Genomic_DNA"/>
</dbReference>
<gene>
    <name evidence="2" type="ORF">B296_00045541</name>
</gene>
<dbReference type="AlphaFoldDB" id="A0A426YJD4"/>
<dbReference type="Proteomes" id="UP000287651">
    <property type="component" value="Unassembled WGS sequence"/>
</dbReference>
<evidence type="ECO:0000256" key="1">
    <source>
        <dbReference type="SAM" id="MobiDB-lite"/>
    </source>
</evidence>
<protein>
    <submittedName>
        <fullName evidence="2">Uncharacterized protein</fullName>
    </submittedName>
</protein>
<evidence type="ECO:0000313" key="2">
    <source>
        <dbReference type="EMBL" id="RRT51767.1"/>
    </source>
</evidence>
<feature type="compositionally biased region" description="Basic residues" evidence="1">
    <location>
        <begin position="43"/>
        <end position="55"/>
    </location>
</feature>
<evidence type="ECO:0000313" key="3">
    <source>
        <dbReference type="Proteomes" id="UP000287651"/>
    </source>
</evidence>
<feature type="non-terminal residue" evidence="2">
    <location>
        <position position="111"/>
    </location>
</feature>
<organism evidence="2 3">
    <name type="scientific">Ensete ventricosum</name>
    <name type="common">Abyssinian banana</name>
    <name type="synonym">Musa ensete</name>
    <dbReference type="NCBI Taxonomy" id="4639"/>
    <lineage>
        <taxon>Eukaryota</taxon>
        <taxon>Viridiplantae</taxon>
        <taxon>Streptophyta</taxon>
        <taxon>Embryophyta</taxon>
        <taxon>Tracheophyta</taxon>
        <taxon>Spermatophyta</taxon>
        <taxon>Magnoliopsida</taxon>
        <taxon>Liliopsida</taxon>
        <taxon>Zingiberales</taxon>
        <taxon>Musaceae</taxon>
        <taxon>Ensete</taxon>
    </lineage>
</organism>
<proteinExistence type="predicted"/>
<comment type="caution">
    <text evidence="2">The sequence shown here is derived from an EMBL/GenBank/DDBJ whole genome shotgun (WGS) entry which is preliminary data.</text>
</comment>
<feature type="region of interest" description="Disordered" evidence="1">
    <location>
        <begin position="43"/>
        <end position="111"/>
    </location>
</feature>
<sequence length="111" mass="11472">MARPTTRAADNGHTLCRGGRPLLAPIQGRPAVTKVAGAAASKKRLCRPWPGRKGRLAAASSQGASTSNGGGVGRKGGRPLVGRLPVVSGRRRQRRGDGGGAVKAKRPRETF</sequence>